<evidence type="ECO:0000313" key="3">
    <source>
        <dbReference type="EMBL" id="GMI12182.1"/>
    </source>
</evidence>
<dbReference type="Proteomes" id="UP001165122">
    <property type="component" value="Unassembled WGS sequence"/>
</dbReference>
<organism evidence="3 4">
    <name type="scientific">Triparma laevis f. longispina</name>
    <dbReference type="NCBI Taxonomy" id="1714387"/>
    <lineage>
        <taxon>Eukaryota</taxon>
        <taxon>Sar</taxon>
        <taxon>Stramenopiles</taxon>
        <taxon>Ochrophyta</taxon>
        <taxon>Bolidophyceae</taxon>
        <taxon>Parmales</taxon>
        <taxon>Triparmaceae</taxon>
        <taxon>Triparma</taxon>
    </lineage>
</organism>
<name>A0A9W7KUJ4_9STRA</name>
<gene>
    <name evidence="3" type="ORF">TrLO_g9780</name>
</gene>
<dbReference type="OrthoDB" id="203073at2759"/>
<protein>
    <submittedName>
        <fullName evidence="3">Uncharacterized protein</fullName>
    </submittedName>
</protein>
<comment type="caution">
    <text evidence="3">The sequence shown here is derived from an EMBL/GenBank/DDBJ whole genome shotgun (WGS) entry which is preliminary data.</text>
</comment>
<dbReference type="SUPFAM" id="SSF82185">
    <property type="entry name" value="Histone H3 K4-specific methyltransferase SET7/9 N-terminal domain"/>
    <property type="match status" value="5"/>
</dbReference>
<keyword evidence="4" id="KW-1185">Reference proteome</keyword>
<sequence length="613" mass="68020">MLSGTLTWSNLDTFTGTFVNNSPHTGDFTSPTSSLKYTGDYDSSDFHGHGTLIISNFSTYTGSFLSGKKAGQGQIHYKNLTSYTGEFENDMYSGLGTFYNSEGVKEFVGTWKLGSKYYGCDYFNDGFYKGYFLEDKYHGRGIYSNGKEEYEGEYVNGMRTGFGKLTRGDVIKEGGFRENRELDGDWLILYKDGSKFAGECFGGEPEGRGILKYGNGDVYSGMFKNGLRDGVGVLVFSDGGEYEGEFSLDQPVGLQFFQSSSPTKTKTKHYESSTTEITLSDICLSDNENENESKKPPTPDSPITSKLISSNLPKYTYPNSDIYYGLLTPSSLRTGFGVYITQSPSARYEGQFVDNLRHGTGTFTTSSSVFTGMFENGRMKKGNYIVNKTFVYEGGFNEEGLFHDREACYVDLNGNVFKGGFVDGVKEGYGVLELNDGVTKFEGEFKKGRKEGKGILRKNGTVVFEGEWREDVYHGFGVLNEEEGGGRYEGNFAGGKYHGFGVLETSTLKLEGEFKNGSPINEQNVTVKFSTGSIYSGKVKDMKPENHGVMKYVNGDCYTGEFRSGKREGKGVCVFKNSEIFDGYWVSDAMSEGTLTLEDGKTMKIEDNRQHEF</sequence>
<dbReference type="AlphaFoldDB" id="A0A9W7KUJ4"/>
<proteinExistence type="predicted"/>
<dbReference type="PANTHER" id="PTHR23084:SF262">
    <property type="entry name" value="FYVE-TYPE DOMAIN-CONTAINING PROTEIN"/>
    <property type="match status" value="1"/>
</dbReference>
<dbReference type="EMBL" id="BRXW01000173">
    <property type="protein sequence ID" value="GMI12182.1"/>
    <property type="molecule type" value="Genomic_DNA"/>
</dbReference>
<reference evidence="4" key="1">
    <citation type="journal article" date="2023" name="Commun. Biol.">
        <title>Genome analysis of Parmales, the sister group of diatoms, reveals the evolutionary specialization of diatoms from phago-mixotrophs to photoautotrophs.</title>
        <authorList>
            <person name="Ban H."/>
            <person name="Sato S."/>
            <person name="Yoshikawa S."/>
            <person name="Yamada K."/>
            <person name="Nakamura Y."/>
            <person name="Ichinomiya M."/>
            <person name="Sato N."/>
            <person name="Blanc-Mathieu R."/>
            <person name="Endo H."/>
            <person name="Kuwata A."/>
            <person name="Ogata H."/>
        </authorList>
    </citation>
    <scope>NUCLEOTIDE SEQUENCE [LARGE SCALE GENOMIC DNA]</scope>
    <source>
        <strain evidence="4">NIES 3700</strain>
    </source>
</reference>
<dbReference type="PANTHER" id="PTHR23084">
    <property type="entry name" value="PHOSPHATIDYLINOSITOL-4-PHOSPHATE 5-KINASE RELATED"/>
    <property type="match status" value="1"/>
</dbReference>
<evidence type="ECO:0000256" key="2">
    <source>
        <dbReference type="SAM" id="MobiDB-lite"/>
    </source>
</evidence>
<feature type="region of interest" description="Disordered" evidence="2">
    <location>
        <begin position="287"/>
        <end position="306"/>
    </location>
</feature>
<dbReference type="SMART" id="SM00698">
    <property type="entry name" value="MORN"/>
    <property type="match status" value="12"/>
</dbReference>
<keyword evidence="1" id="KW-0677">Repeat</keyword>
<evidence type="ECO:0000313" key="4">
    <source>
        <dbReference type="Proteomes" id="UP001165122"/>
    </source>
</evidence>
<dbReference type="Gene3D" id="2.20.110.10">
    <property type="entry name" value="Histone H3 K4-specific methyltransferase SET7/9 N-terminal domain"/>
    <property type="match status" value="6"/>
</dbReference>
<accession>A0A9W7KUJ4</accession>
<evidence type="ECO:0000256" key="1">
    <source>
        <dbReference type="ARBA" id="ARBA00022737"/>
    </source>
</evidence>
<dbReference type="Pfam" id="PF02493">
    <property type="entry name" value="MORN"/>
    <property type="match status" value="13"/>
</dbReference>
<dbReference type="InterPro" id="IPR003409">
    <property type="entry name" value="MORN"/>
</dbReference>